<feature type="transmembrane region" description="Helical" evidence="1">
    <location>
        <begin position="99"/>
        <end position="119"/>
    </location>
</feature>
<keyword evidence="1" id="KW-1133">Transmembrane helix</keyword>
<dbReference type="AlphaFoldDB" id="A0AA39JII6"/>
<dbReference type="Proteomes" id="UP001175226">
    <property type="component" value="Unassembled WGS sequence"/>
</dbReference>
<gene>
    <name evidence="2" type="ORF">EV421DRAFT_1808870</name>
</gene>
<comment type="caution">
    <text evidence="2">The sequence shown here is derived from an EMBL/GenBank/DDBJ whole genome shotgun (WGS) entry which is preliminary data.</text>
</comment>
<evidence type="ECO:0008006" key="4">
    <source>
        <dbReference type="Google" id="ProtNLM"/>
    </source>
</evidence>
<organism evidence="2 3">
    <name type="scientific">Armillaria borealis</name>
    <dbReference type="NCBI Taxonomy" id="47425"/>
    <lineage>
        <taxon>Eukaryota</taxon>
        <taxon>Fungi</taxon>
        <taxon>Dikarya</taxon>
        <taxon>Basidiomycota</taxon>
        <taxon>Agaricomycotina</taxon>
        <taxon>Agaricomycetes</taxon>
        <taxon>Agaricomycetidae</taxon>
        <taxon>Agaricales</taxon>
        <taxon>Marasmiineae</taxon>
        <taxon>Physalacriaceae</taxon>
        <taxon>Armillaria</taxon>
    </lineage>
</organism>
<feature type="transmembrane region" description="Helical" evidence="1">
    <location>
        <begin position="125"/>
        <end position="142"/>
    </location>
</feature>
<evidence type="ECO:0000256" key="1">
    <source>
        <dbReference type="SAM" id="Phobius"/>
    </source>
</evidence>
<keyword evidence="3" id="KW-1185">Reference proteome</keyword>
<keyword evidence="1" id="KW-0472">Membrane</keyword>
<keyword evidence="1" id="KW-0812">Transmembrane</keyword>
<accession>A0AA39JII6</accession>
<sequence>AITRDYERALSPIRRLPAEVLIEIFRWTCVCCNTYNPYHLSGFNVFEVCGSWRNMVTTVCSELWSRFIIKIPCKMVTEDDCEEEVIRYRPVMKRNMRGALIFLSTIIGLRISMSIGMRMRTTRTMSYPIASICCWSCLAIFFQTSP</sequence>
<feature type="non-terminal residue" evidence="2">
    <location>
        <position position="1"/>
    </location>
</feature>
<protein>
    <recommendedName>
        <fullName evidence="4">F-box domain-containing protein</fullName>
    </recommendedName>
</protein>
<name>A0AA39JII6_9AGAR</name>
<proteinExistence type="predicted"/>
<reference evidence="2" key="1">
    <citation type="submission" date="2023-06" db="EMBL/GenBank/DDBJ databases">
        <authorList>
            <consortium name="Lawrence Berkeley National Laboratory"/>
            <person name="Ahrendt S."/>
            <person name="Sahu N."/>
            <person name="Indic B."/>
            <person name="Wong-Bajracharya J."/>
            <person name="Merenyi Z."/>
            <person name="Ke H.-M."/>
            <person name="Monk M."/>
            <person name="Kocsube S."/>
            <person name="Drula E."/>
            <person name="Lipzen A."/>
            <person name="Balint B."/>
            <person name="Henrissat B."/>
            <person name="Andreopoulos B."/>
            <person name="Martin F.M."/>
            <person name="Harder C.B."/>
            <person name="Rigling D."/>
            <person name="Ford K.L."/>
            <person name="Foster G.D."/>
            <person name="Pangilinan J."/>
            <person name="Papanicolaou A."/>
            <person name="Barry K."/>
            <person name="LaButti K."/>
            <person name="Viragh M."/>
            <person name="Koriabine M."/>
            <person name="Yan M."/>
            <person name="Riley R."/>
            <person name="Champramary S."/>
            <person name="Plett K.L."/>
            <person name="Tsai I.J."/>
            <person name="Slot J."/>
            <person name="Sipos G."/>
            <person name="Plett J."/>
            <person name="Nagy L.G."/>
            <person name="Grigoriev I.V."/>
        </authorList>
    </citation>
    <scope>NUCLEOTIDE SEQUENCE</scope>
    <source>
        <strain evidence="2">FPL87.14</strain>
    </source>
</reference>
<dbReference type="EMBL" id="JAUEPT010000026">
    <property type="protein sequence ID" value="KAK0442406.1"/>
    <property type="molecule type" value="Genomic_DNA"/>
</dbReference>
<evidence type="ECO:0000313" key="3">
    <source>
        <dbReference type="Proteomes" id="UP001175226"/>
    </source>
</evidence>
<evidence type="ECO:0000313" key="2">
    <source>
        <dbReference type="EMBL" id="KAK0442406.1"/>
    </source>
</evidence>